<dbReference type="SMART" id="SM00421">
    <property type="entry name" value="HTH_LUXR"/>
    <property type="match status" value="1"/>
</dbReference>
<gene>
    <name evidence="8" type="ORF">GOAMR_59_01030</name>
</gene>
<feature type="modified residue" description="4-aspartylphosphate" evidence="5">
    <location>
        <position position="63"/>
    </location>
</feature>
<evidence type="ECO:0000259" key="6">
    <source>
        <dbReference type="PROSITE" id="PS50043"/>
    </source>
</evidence>
<dbReference type="SUPFAM" id="SSF46894">
    <property type="entry name" value="C-terminal effector domain of the bipartite response regulators"/>
    <property type="match status" value="1"/>
</dbReference>
<dbReference type="AlphaFoldDB" id="G7GT77"/>
<keyword evidence="2" id="KW-0805">Transcription regulation</keyword>
<protein>
    <submittedName>
        <fullName evidence="8">Putative two-component response regulator</fullName>
    </submittedName>
</protein>
<dbReference type="PRINTS" id="PR00038">
    <property type="entry name" value="HTHLUXR"/>
</dbReference>
<dbReference type="eggNOG" id="COG2197">
    <property type="taxonomic scope" value="Bacteria"/>
</dbReference>
<dbReference type="SMART" id="SM00448">
    <property type="entry name" value="REC"/>
    <property type="match status" value="1"/>
</dbReference>
<dbReference type="InterPro" id="IPR058245">
    <property type="entry name" value="NreC/VraR/RcsB-like_REC"/>
</dbReference>
<evidence type="ECO:0000256" key="1">
    <source>
        <dbReference type="ARBA" id="ARBA00022553"/>
    </source>
</evidence>
<dbReference type="SUPFAM" id="SSF52172">
    <property type="entry name" value="CheY-like"/>
    <property type="match status" value="1"/>
</dbReference>
<evidence type="ECO:0000256" key="5">
    <source>
        <dbReference type="PROSITE-ProRule" id="PRU00169"/>
    </source>
</evidence>
<dbReference type="Proteomes" id="UP000006023">
    <property type="component" value="Unassembled WGS sequence"/>
</dbReference>
<keyword evidence="4" id="KW-0804">Transcription</keyword>
<dbReference type="Pfam" id="PF00072">
    <property type="entry name" value="Response_reg"/>
    <property type="match status" value="1"/>
</dbReference>
<dbReference type="PROSITE" id="PS00622">
    <property type="entry name" value="HTH_LUXR_1"/>
    <property type="match status" value="1"/>
</dbReference>
<keyword evidence="1 5" id="KW-0597">Phosphoprotein</keyword>
<dbReference type="GO" id="GO:0000160">
    <property type="term" value="P:phosphorelay signal transduction system"/>
    <property type="evidence" value="ECO:0007669"/>
    <property type="project" value="InterPro"/>
</dbReference>
<keyword evidence="9" id="KW-1185">Reference proteome</keyword>
<dbReference type="InterPro" id="IPR016032">
    <property type="entry name" value="Sig_transdc_resp-reg_C-effctor"/>
</dbReference>
<accession>G7GT77</accession>
<dbReference type="STRING" id="1075090.GOAMR_59_01030"/>
<evidence type="ECO:0000313" key="9">
    <source>
        <dbReference type="Proteomes" id="UP000006023"/>
    </source>
</evidence>
<dbReference type="CDD" id="cd06170">
    <property type="entry name" value="LuxR_C_like"/>
    <property type="match status" value="1"/>
</dbReference>
<dbReference type="CDD" id="cd17535">
    <property type="entry name" value="REC_NarL-like"/>
    <property type="match status" value="1"/>
</dbReference>
<dbReference type="GO" id="GO:0003677">
    <property type="term" value="F:DNA binding"/>
    <property type="evidence" value="ECO:0007669"/>
    <property type="project" value="UniProtKB-KW"/>
</dbReference>
<dbReference type="PANTHER" id="PTHR43214:SF24">
    <property type="entry name" value="TRANSCRIPTIONAL REGULATORY PROTEIN NARL-RELATED"/>
    <property type="match status" value="1"/>
</dbReference>
<comment type="caution">
    <text evidence="8">The sequence shown here is derived from an EMBL/GenBank/DDBJ whole genome shotgun (WGS) entry which is preliminary data.</text>
</comment>
<dbReference type="Gene3D" id="3.40.50.2300">
    <property type="match status" value="1"/>
</dbReference>
<dbReference type="PROSITE" id="PS50110">
    <property type="entry name" value="RESPONSE_REGULATORY"/>
    <property type="match status" value="1"/>
</dbReference>
<evidence type="ECO:0000256" key="4">
    <source>
        <dbReference type="ARBA" id="ARBA00023163"/>
    </source>
</evidence>
<dbReference type="InterPro" id="IPR001789">
    <property type="entry name" value="Sig_transdc_resp-reg_receiver"/>
</dbReference>
<dbReference type="InterPro" id="IPR039420">
    <property type="entry name" value="WalR-like"/>
</dbReference>
<evidence type="ECO:0000259" key="7">
    <source>
        <dbReference type="PROSITE" id="PS50110"/>
    </source>
</evidence>
<name>G7GT77_9ACTN</name>
<dbReference type="PROSITE" id="PS50043">
    <property type="entry name" value="HTH_LUXR_2"/>
    <property type="match status" value="1"/>
</dbReference>
<feature type="domain" description="HTH luxR-type" evidence="6">
    <location>
        <begin position="158"/>
        <end position="223"/>
    </location>
</feature>
<reference evidence="8 9" key="1">
    <citation type="submission" date="2011-11" db="EMBL/GenBank/DDBJ databases">
        <title>Whole genome shotgun sequence of Gordonia amarae NBRC 15530.</title>
        <authorList>
            <person name="Takarada H."/>
            <person name="Hosoyama A."/>
            <person name="Tsuchikane K."/>
            <person name="Katsumata H."/>
            <person name="Yamazaki S."/>
            <person name="Fujita N."/>
        </authorList>
    </citation>
    <scope>NUCLEOTIDE SEQUENCE [LARGE SCALE GENOMIC DNA]</scope>
    <source>
        <strain evidence="8 9">NBRC 15530</strain>
    </source>
</reference>
<keyword evidence="3" id="KW-0238">DNA-binding</keyword>
<dbReference type="InterPro" id="IPR000792">
    <property type="entry name" value="Tscrpt_reg_LuxR_C"/>
</dbReference>
<evidence type="ECO:0000256" key="2">
    <source>
        <dbReference type="ARBA" id="ARBA00023015"/>
    </source>
</evidence>
<dbReference type="Pfam" id="PF00196">
    <property type="entry name" value="GerE"/>
    <property type="match status" value="1"/>
</dbReference>
<dbReference type="InterPro" id="IPR011006">
    <property type="entry name" value="CheY-like_superfamily"/>
</dbReference>
<dbReference type="GO" id="GO:0006355">
    <property type="term" value="P:regulation of DNA-templated transcription"/>
    <property type="evidence" value="ECO:0007669"/>
    <property type="project" value="InterPro"/>
</dbReference>
<proteinExistence type="predicted"/>
<organism evidence="8 9">
    <name type="scientific">Gordonia amarae NBRC 15530</name>
    <dbReference type="NCBI Taxonomy" id="1075090"/>
    <lineage>
        <taxon>Bacteria</taxon>
        <taxon>Bacillati</taxon>
        <taxon>Actinomycetota</taxon>
        <taxon>Actinomycetes</taxon>
        <taxon>Mycobacteriales</taxon>
        <taxon>Gordoniaceae</taxon>
        <taxon>Gordonia</taxon>
    </lineage>
</organism>
<feature type="domain" description="Response regulatory" evidence="7">
    <location>
        <begin position="12"/>
        <end position="128"/>
    </location>
</feature>
<dbReference type="PANTHER" id="PTHR43214">
    <property type="entry name" value="TWO-COMPONENT RESPONSE REGULATOR"/>
    <property type="match status" value="1"/>
</dbReference>
<evidence type="ECO:0000313" key="8">
    <source>
        <dbReference type="EMBL" id="GAB06802.1"/>
    </source>
</evidence>
<dbReference type="EMBL" id="BAED01000059">
    <property type="protein sequence ID" value="GAB06802.1"/>
    <property type="molecule type" value="Genomic_DNA"/>
</dbReference>
<sequence length="225" mass="23296">MDGMTGDNAAARIMLVDDDPLVRSGLRLLLGGQADLTIVAEAASGQEAVDLHTADPVDLLLMDLRMPVLDGIAATRMLKALPEPPAILVLTTFDADDYVVRALAVGADGFLLKDTDPPEIVAAIRGVLAGRPALSPSVTAALIKQVVDGSGGDRSAAARRAAELLTDRECEVAVCLARGSSNAEIAAELFMSVATVKAHISHIFGKLGATNRVQVAIVMHDAGLA</sequence>
<evidence type="ECO:0000256" key="3">
    <source>
        <dbReference type="ARBA" id="ARBA00023125"/>
    </source>
</evidence>